<dbReference type="Proteomes" id="UP001275436">
    <property type="component" value="Unassembled WGS sequence"/>
</dbReference>
<dbReference type="EMBL" id="BSKO01000002">
    <property type="protein sequence ID" value="GLO68466.1"/>
    <property type="molecule type" value="Genomic_DNA"/>
</dbReference>
<evidence type="ECO:0000313" key="3">
    <source>
        <dbReference type="Proteomes" id="UP001275436"/>
    </source>
</evidence>
<organism evidence="2 3">
    <name type="scientific">Oceanobacillus kimchii</name>
    <dbReference type="NCBI Taxonomy" id="746691"/>
    <lineage>
        <taxon>Bacteria</taxon>
        <taxon>Bacillati</taxon>
        <taxon>Bacillota</taxon>
        <taxon>Bacilli</taxon>
        <taxon>Bacillales</taxon>
        <taxon>Bacillaceae</taxon>
        <taxon>Oceanobacillus</taxon>
    </lineage>
</organism>
<accession>A0ABQ5TNS3</accession>
<reference evidence="2 3" key="1">
    <citation type="submission" date="2023-02" db="EMBL/GenBank/DDBJ databases">
        <title>Oceanobacillus kimchii IFOP_LL358 isolated form Alexandrium catenella lab strain.</title>
        <authorList>
            <person name="Gajardo G."/>
            <person name="Ueki S."/>
            <person name="Maruyama F."/>
        </authorList>
    </citation>
    <scope>NUCLEOTIDE SEQUENCE [LARGE SCALE GENOMIC DNA]</scope>
    <source>
        <strain evidence="2 3">IFOP_LL358</strain>
    </source>
</reference>
<evidence type="ECO:0000256" key="1">
    <source>
        <dbReference type="SAM" id="Phobius"/>
    </source>
</evidence>
<comment type="caution">
    <text evidence="2">The sequence shown here is derived from an EMBL/GenBank/DDBJ whole genome shotgun (WGS) entry which is preliminary data.</text>
</comment>
<feature type="transmembrane region" description="Helical" evidence="1">
    <location>
        <begin position="6"/>
        <end position="24"/>
    </location>
</feature>
<protein>
    <submittedName>
        <fullName evidence="2">Uncharacterized protein</fullName>
    </submittedName>
</protein>
<keyword evidence="1" id="KW-1133">Transmembrane helix</keyword>
<keyword evidence="1" id="KW-0812">Transmembrane</keyword>
<name>A0ABQ5TNS3_9BACI</name>
<sequence>MEIFYLELFIANSLVIVYLIAFLLPPIQYNYSYKIFILKTNVFETFFLSQLNSL</sequence>
<gene>
    <name evidence="2" type="ORF">MACH08_42500</name>
</gene>
<evidence type="ECO:0000313" key="2">
    <source>
        <dbReference type="EMBL" id="GLO68466.1"/>
    </source>
</evidence>
<proteinExistence type="predicted"/>
<keyword evidence="1" id="KW-0472">Membrane</keyword>
<keyword evidence="3" id="KW-1185">Reference proteome</keyword>